<dbReference type="KEGG" id="csy:CENSYa_2031"/>
<accession>A0RZ67</accession>
<proteinExistence type="predicted"/>
<reference evidence="1 2" key="1">
    <citation type="journal article" date="2006" name="Proc. Natl. Acad. Sci. U.S.A.">
        <title>Genomic analysis of the uncultivated marine crenarchaeote Cenarchaeum symbiosum.</title>
        <authorList>
            <person name="Hallam S.J."/>
            <person name="Konstantinidis K.T."/>
            <person name="Putnam N."/>
            <person name="Schleper C."/>
            <person name="Watanabe Y."/>
            <person name="Sugahara J."/>
            <person name="Preston C."/>
            <person name="de la Torre J."/>
            <person name="Richardson P.M."/>
            <person name="DeLong E.F."/>
        </authorList>
    </citation>
    <scope>NUCLEOTIDE SEQUENCE [LARGE SCALE GENOMIC DNA]</scope>
    <source>
        <strain evidence="2">A</strain>
    </source>
</reference>
<organism evidence="1 2">
    <name type="scientific">Cenarchaeum symbiosum (strain A)</name>
    <dbReference type="NCBI Taxonomy" id="414004"/>
    <lineage>
        <taxon>Archaea</taxon>
        <taxon>Nitrososphaerota</taxon>
        <taxon>Candidatus Cenarchaeales</taxon>
        <taxon>Candidatus Cenarchaeaceae</taxon>
        <taxon>Candidatus Cenarchaeum</taxon>
    </lineage>
</organism>
<keyword evidence="2" id="KW-1185">Reference proteome</keyword>
<sequence>MGRDPPDVHDAIFLTLHARKGRKNGRRALQKLIYMWSNHISSLEDVDFKPYYFGPYSARLAMAVDEMIAFGFVDETRVKGTHYNKFYTLTEDGKNIAGTAAIEYQREFDGIRRIIDACDRHNSLKSRPVPNVDMLHYMLSDLPGTRADKSPASTIKGARELGWKLTKNGIERGTRLLEELKLG</sequence>
<dbReference type="AlphaFoldDB" id="A0RZ67"/>
<evidence type="ECO:0000313" key="2">
    <source>
        <dbReference type="Proteomes" id="UP000000758"/>
    </source>
</evidence>
<evidence type="ECO:0000313" key="1">
    <source>
        <dbReference type="EMBL" id="ABK78634.1"/>
    </source>
</evidence>
<name>A0RZ67_CENSY</name>
<evidence type="ECO:0008006" key="3">
    <source>
        <dbReference type="Google" id="ProtNLM"/>
    </source>
</evidence>
<dbReference type="EMBL" id="DP000238">
    <property type="protein sequence ID" value="ABK78634.1"/>
    <property type="molecule type" value="Genomic_DNA"/>
</dbReference>
<dbReference type="HOGENOM" id="CLU_1431588_0_0_2"/>
<dbReference type="STRING" id="414004.CENSYa_2031"/>
<gene>
    <name evidence="1" type="ordered locus">CENSYa_2031</name>
</gene>
<dbReference type="Proteomes" id="UP000000758">
    <property type="component" value="Chromosome"/>
</dbReference>
<dbReference type="EnsemblBacteria" id="ABK78634">
    <property type="protein sequence ID" value="ABK78634"/>
    <property type="gene ID" value="CENSYa_2031"/>
</dbReference>
<protein>
    <recommendedName>
        <fullName evidence="3">Antitoxin SocA-like Panacea domain-containing protein</fullName>
    </recommendedName>
</protein>